<dbReference type="EMBL" id="JAOSLA010000026">
    <property type="protein sequence ID" value="MCU7239693.1"/>
    <property type="molecule type" value="Genomic_DNA"/>
</dbReference>
<reference evidence="1" key="3">
    <citation type="journal article" date="2023" name="mSystems">
        <title>Charting the Lipopeptidome of Nonpathogenic Pseudomonas.</title>
        <authorList>
            <person name="Cesa-Luna C."/>
            <person name="Geudens N."/>
            <person name="Girard L."/>
            <person name="De Roo V."/>
            <person name="Maklad H.R."/>
            <person name="Martins J.C."/>
            <person name="Hofte M."/>
            <person name="De Mot R."/>
        </authorList>
    </citation>
    <scope>NUCLEOTIDE SEQUENCE</scope>
    <source>
        <strain evidence="1">COR51</strain>
    </source>
</reference>
<name>A0ABT2VDK9_9PSED</name>
<keyword evidence="2" id="KW-1185">Reference proteome</keyword>
<evidence type="ECO:0000313" key="2">
    <source>
        <dbReference type="Proteomes" id="UP001139994"/>
    </source>
</evidence>
<accession>A0ABT2VDK9</accession>
<protein>
    <submittedName>
        <fullName evidence="1">Uncharacterized protein</fullName>
    </submittedName>
</protein>
<proteinExistence type="predicted"/>
<sequence>MPRWEFSDSITVLGAMGSQENIADIKNFNGHVTSTLIWSISTNNPALYTFME</sequence>
<dbReference type="RefSeq" id="WP_156329628.1">
    <property type="nucleotide sequence ID" value="NZ_JAOSLA010000026.1"/>
</dbReference>
<evidence type="ECO:0000313" key="1">
    <source>
        <dbReference type="EMBL" id="MCU7239693.1"/>
    </source>
</evidence>
<reference evidence="1" key="1">
    <citation type="journal article" date="2022" name="Microbiol. Spectr.">
        <title>An Nuclear Magnetic Resonance Fingerprint Matching Approach for the Identification and Structural Re-Evaluation of Pseudomonas Lipopeptides.</title>
        <authorList>
            <person name="De Roo V."/>
            <person name="Verleysen Y."/>
            <person name="Kovacs B."/>
            <person name="De Vleeschouwer M."/>
            <person name="Muangkaew P."/>
            <person name="Girard L."/>
            <person name="Hofte M."/>
            <person name="De Mot R."/>
            <person name="Madder A."/>
            <person name="Geudens N."/>
            <person name="Martins J.C."/>
        </authorList>
    </citation>
    <scope>NUCLEOTIDE SEQUENCE</scope>
    <source>
        <strain evidence="1">COR51</strain>
    </source>
</reference>
<comment type="caution">
    <text evidence="1">The sequence shown here is derived from an EMBL/GenBank/DDBJ whole genome shotgun (WGS) entry which is preliminary data.</text>
</comment>
<reference evidence="1" key="2">
    <citation type="submission" date="2022-09" db="EMBL/GenBank/DDBJ databases">
        <authorList>
            <person name="Cesa-Luna C."/>
            <person name="Girard L."/>
            <person name="Lood C."/>
            <person name="Hofte M."/>
            <person name="De Mot R."/>
        </authorList>
    </citation>
    <scope>NUCLEOTIDE SEQUENCE</scope>
    <source>
        <strain evidence="1">COR51</strain>
    </source>
</reference>
<dbReference type="Proteomes" id="UP001139994">
    <property type="component" value="Unassembled WGS sequence"/>
</dbReference>
<organism evidence="1 2">
    <name type="scientific">Pseudomonas peradeniyensis</name>
    <dbReference type="NCBI Taxonomy" id="2745488"/>
    <lineage>
        <taxon>Bacteria</taxon>
        <taxon>Pseudomonadati</taxon>
        <taxon>Pseudomonadota</taxon>
        <taxon>Gammaproteobacteria</taxon>
        <taxon>Pseudomonadales</taxon>
        <taxon>Pseudomonadaceae</taxon>
        <taxon>Pseudomonas</taxon>
    </lineage>
</organism>
<gene>
    <name evidence="1" type="ORF">OC929_16700</name>
</gene>